<dbReference type="RefSeq" id="XP_018127445.1">
    <property type="nucleotide sequence ID" value="XM_018277580.2"/>
</dbReference>
<feature type="transmembrane region" description="Helical" evidence="6">
    <location>
        <begin position="92"/>
        <end position="109"/>
    </location>
</feature>
<keyword evidence="9" id="KW-1185">Reference proteome</keyword>
<feature type="transmembrane region" description="Helical" evidence="6">
    <location>
        <begin position="357"/>
        <end position="377"/>
    </location>
</feature>
<dbReference type="FunFam" id="1.20.1250.20:FF:000394">
    <property type="entry name" value="MFS general substrate transporter"/>
    <property type="match status" value="1"/>
</dbReference>
<evidence type="ECO:0000256" key="1">
    <source>
        <dbReference type="ARBA" id="ARBA00004141"/>
    </source>
</evidence>
<keyword evidence="3 6" id="KW-0812">Transmembrane</keyword>
<evidence type="ECO:0000313" key="9">
    <source>
        <dbReference type="Proteomes" id="UP000091956"/>
    </source>
</evidence>
<sequence length="498" mass="54322">MEESKDNALHVEMTTTITKGDGATEEEIQLQEALSNYIPDTDAEKKLVRKIDMHLMPTLWVMYILNYVDRTNIGNARIAGMEDDLNLDAQKYAWVLSIFFFGYLIMEVPSNMILSRSRPSIFLPSIMLVWGAMSAIMACAPNYGSMLAFRFILGCIESGFFPGVLFVMSCWYKAAEIGKRFAIFYSAAVLSGAFGGLLAGGITNGLHDAHGIAGWRWLFIIEGVATVGVAIIAKFILLDFPHSSPVLTLEERQLATVRIIADSAVSGSASGSSRDDRLSHWEAFKAAATDPRTYSFMLLFVLDVGAGTISYFIPTITKSLGYDTVKAQYMTVPVYAVATVCLNICAFSADRHEERRWHITAALSLGFICAMVCAIVETPVVRYVMLCFVASGIWSALPLILAWASKTIDLPAEKRAIAIAMINAVGNLSSVYGSQIWPTKSAPHYTLGWGITAGFLGAGACVAALMPVFIKFVPNKPTKAELALKERGERMMAEAAAL</sequence>
<dbReference type="PANTHER" id="PTHR43791">
    <property type="entry name" value="PERMEASE-RELATED"/>
    <property type="match status" value="1"/>
</dbReference>
<feature type="transmembrane region" description="Helical" evidence="6">
    <location>
        <begin position="333"/>
        <end position="350"/>
    </location>
</feature>
<dbReference type="GO" id="GO:0022857">
    <property type="term" value="F:transmembrane transporter activity"/>
    <property type="evidence" value="ECO:0007669"/>
    <property type="project" value="InterPro"/>
</dbReference>
<evidence type="ECO:0000313" key="8">
    <source>
        <dbReference type="EMBL" id="OBT93712.1"/>
    </source>
</evidence>
<evidence type="ECO:0000259" key="7">
    <source>
        <dbReference type="PROSITE" id="PS50850"/>
    </source>
</evidence>
<dbReference type="Proteomes" id="UP000091956">
    <property type="component" value="Unassembled WGS sequence"/>
</dbReference>
<keyword evidence="2" id="KW-0813">Transport</keyword>
<evidence type="ECO:0000256" key="2">
    <source>
        <dbReference type="ARBA" id="ARBA00022448"/>
    </source>
</evidence>
<dbReference type="Gene3D" id="1.20.1250.20">
    <property type="entry name" value="MFS general substrate transporter like domains"/>
    <property type="match status" value="2"/>
</dbReference>
<dbReference type="InterPro" id="IPR020846">
    <property type="entry name" value="MFS_dom"/>
</dbReference>
<gene>
    <name evidence="8" type="ORF">VE01_08152</name>
</gene>
<dbReference type="OrthoDB" id="2985014at2759"/>
<keyword evidence="4 6" id="KW-1133">Transmembrane helix</keyword>
<protein>
    <recommendedName>
        <fullName evidence="7">Major facilitator superfamily (MFS) profile domain-containing protein</fullName>
    </recommendedName>
</protein>
<accession>A0A1B8GD19</accession>
<dbReference type="InterPro" id="IPR036259">
    <property type="entry name" value="MFS_trans_sf"/>
</dbReference>
<reference evidence="8 9" key="1">
    <citation type="submission" date="2016-03" db="EMBL/GenBank/DDBJ databases">
        <title>Comparative genomics of Pseudogymnoascus destructans, the fungus causing white-nose syndrome of bats.</title>
        <authorList>
            <person name="Palmer J.M."/>
            <person name="Drees K.P."/>
            <person name="Foster J.T."/>
            <person name="Lindner D.L."/>
        </authorList>
    </citation>
    <scope>NUCLEOTIDE SEQUENCE [LARGE SCALE GENOMIC DNA]</scope>
    <source>
        <strain evidence="8 9">UAMH 10579</strain>
    </source>
</reference>
<name>A0A1B8GD19_9PEZI</name>
<feature type="domain" description="Major facilitator superfamily (MFS) profile" evidence="7">
    <location>
        <begin position="55"/>
        <end position="477"/>
    </location>
</feature>
<feature type="transmembrane region" description="Helical" evidence="6">
    <location>
        <begin position="183"/>
        <end position="203"/>
    </location>
</feature>
<feature type="transmembrane region" description="Helical" evidence="6">
    <location>
        <begin position="149"/>
        <end position="171"/>
    </location>
</feature>
<comment type="subcellular location">
    <subcellularLocation>
        <location evidence="1">Membrane</location>
        <topology evidence="1">Multi-pass membrane protein</topology>
    </subcellularLocation>
</comment>
<feature type="transmembrane region" description="Helical" evidence="6">
    <location>
        <begin position="383"/>
        <end position="404"/>
    </location>
</feature>
<dbReference type="SUPFAM" id="SSF103473">
    <property type="entry name" value="MFS general substrate transporter"/>
    <property type="match status" value="1"/>
</dbReference>
<dbReference type="Pfam" id="PF07690">
    <property type="entry name" value="MFS_1"/>
    <property type="match status" value="1"/>
</dbReference>
<dbReference type="GeneID" id="28841538"/>
<organism evidence="8 9">
    <name type="scientific">Pseudogymnoascus verrucosus</name>
    <dbReference type="NCBI Taxonomy" id="342668"/>
    <lineage>
        <taxon>Eukaryota</taxon>
        <taxon>Fungi</taxon>
        <taxon>Dikarya</taxon>
        <taxon>Ascomycota</taxon>
        <taxon>Pezizomycotina</taxon>
        <taxon>Leotiomycetes</taxon>
        <taxon>Thelebolales</taxon>
        <taxon>Thelebolaceae</taxon>
        <taxon>Pseudogymnoascus</taxon>
    </lineage>
</organism>
<feature type="transmembrane region" description="Helical" evidence="6">
    <location>
        <begin position="449"/>
        <end position="470"/>
    </location>
</feature>
<dbReference type="AlphaFoldDB" id="A0A1B8GD19"/>
<dbReference type="PROSITE" id="PS50850">
    <property type="entry name" value="MFS"/>
    <property type="match status" value="1"/>
</dbReference>
<reference evidence="9" key="2">
    <citation type="journal article" date="2018" name="Nat. Commun.">
        <title>Extreme sensitivity to ultraviolet light in the fungal pathogen causing white-nose syndrome of bats.</title>
        <authorList>
            <person name="Palmer J.M."/>
            <person name="Drees K.P."/>
            <person name="Foster J.T."/>
            <person name="Lindner D.L."/>
        </authorList>
    </citation>
    <scope>NUCLEOTIDE SEQUENCE [LARGE SCALE GENOMIC DNA]</scope>
    <source>
        <strain evidence="9">UAMH 10579</strain>
    </source>
</reference>
<evidence type="ECO:0000256" key="3">
    <source>
        <dbReference type="ARBA" id="ARBA00022692"/>
    </source>
</evidence>
<evidence type="ECO:0000256" key="5">
    <source>
        <dbReference type="ARBA" id="ARBA00023136"/>
    </source>
</evidence>
<dbReference type="EMBL" id="KV460250">
    <property type="protein sequence ID" value="OBT93712.1"/>
    <property type="molecule type" value="Genomic_DNA"/>
</dbReference>
<feature type="transmembrane region" description="Helical" evidence="6">
    <location>
        <begin position="416"/>
        <end position="437"/>
    </location>
</feature>
<keyword evidence="5 6" id="KW-0472">Membrane</keyword>
<feature type="transmembrane region" description="Helical" evidence="6">
    <location>
        <begin position="294"/>
        <end position="313"/>
    </location>
</feature>
<dbReference type="InterPro" id="IPR011701">
    <property type="entry name" value="MFS"/>
</dbReference>
<feature type="transmembrane region" description="Helical" evidence="6">
    <location>
        <begin position="215"/>
        <end position="237"/>
    </location>
</feature>
<proteinExistence type="predicted"/>
<dbReference type="GO" id="GO:0016020">
    <property type="term" value="C:membrane"/>
    <property type="evidence" value="ECO:0007669"/>
    <property type="project" value="UniProtKB-SubCell"/>
</dbReference>
<dbReference type="FunFam" id="1.20.1250.20:FF:000057">
    <property type="entry name" value="MFS general substrate transporter"/>
    <property type="match status" value="1"/>
</dbReference>
<dbReference type="PANTHER" id="PTHR43791:SF38">
    <property type="entry name" value="MAJOR FACILITATOR SUPERFAMILY (MFS) PROFILE DOMAIN-CONTAINING PROTEIN"/>
    <property type="match status" value="1"/>
</dbReference>
<evidence type="ECO:0000256" key="4">
    <source>
        <dbReference type="ARBA" id="ARBA00022989"/>
    </source>
</evidence>
<evidence type="ECO:0000256" key="6">
    <source>
        <dbReference type="SAM" id="Phobius"/>
    </source>
</evidence>
<feature type="transmembrane region" description="Helical" evidence="6">
    <location>
        <begin position="121"/>
        <end position="143"/>
    </location>
</feature>